<dbReference type="Gene3D" id="3.90.780.10">
    <property type="entry name" value="5'-Nucleotidase, C-terminal domain"/>
    <property type="match status" value="1"/>
</dbReference>
<evidence type="ECO:0000256" key="2">
    <source>
        <dbReference type="SAM" id="MobiDB-lite"/>
    </source>
</evidence>
<proteinExistence type="predicted"/>
<feature type="compositionally biased region" description="Basic and acidic residues" evidence="2">
    <location>
        <begin position="767"/>
        <end position="788"/>
    </location>
</feature>
<evidence type="ECO:0000259" key="6">
    <source>
        <dbReference type="Pfam" id="PF02872"/>
    </source>
</evidence>
<dbReference type="GO" id="GO:0030288">
    <property type="term" value="C:outer membrane-bounded periplasmic space"/>
    <property type="evidence" value="ECO:0007669"/>
    <property type="project" value="TreeGrafter"/>
</dbReference>
<dbReference type="PROSITE" id="PS00786">
    <property type="entry name" value="5_NUCLEOTIDASE_2"/>
    <property type="match status" value="1"/>
</dbReference>
<feature type="transmembrane region" description="Helical" evidence="3">
    <location>
        <begin position="799"/>
        <end position="821"/>
    </location>
</feature>
<sequence>MSKRYFISTSRIVLSITAAGIVGLAATPQAEAAEVNAVAETPATNATNIESTSSEVVAEEAPANEETVASEAAVEESVASETAESSAITETTEEVTPEPVVEESTLVDPVVEDVITEDLTVSEVAVETPVTTPASDADTDGDGRVDEITIAHTNDIHGRAEQANGVIGIANASQYFEEVDADVIVDAGDAFQGLPLSNHDEGAAMAEAMNEAGYDAMAVGNHEFDFGQDVATGYQDKTGFQVLSVNTVYADSQELVFESSTNVSTQGYNLGVVGVTTPETATKTHPNNVENIEFLSPIDTTVNEINRLIEDQTTIEDAFIVLSHLGIDATTNEEWRATALAAALDDVATFDAYQIIVLDGHSHTAFANERYGNVLLQQTGTALNNIGLVTLNFIDPSLTEGQLVDAQAALETIGYEFDEEGNQVTAGRTNETVQAIVDDAFATFEEETGRVIVEENPIWFNGVREHVRSHETNSGTYVTDAMVEYGRNGGFNNPTDFAMINGGGIREQIVQGEPITEGDVIAVLPFGNIISQIQVTGETIYDMFELAYSATTVTESYSSSDGQYTVEAIDEDSNLPSLAALGGFLQVSSDIKIYFDPTLEAGQRVLGVYILNRETGEFELVADDASGSYFMATNDFLAQGGDGYTMLSGEREEGPSLDRVVMDAMESGVVNLADYADELPQNQIIPMLTADYEALLAEAGETPAEEVPGEEVPGEETPAEETPAEETPSLETPAEEGIEEETTSGKTDGQSGSTEAGSTGKTTEIAGHADEADPKTPGKSSKAEEKEAAVVAAATLPKAGFTAGGFGFAFSAIVAGLGLALPGRKRH</sequence>
<organism evidence="7 8">
    <name type="scientific">Aerococcus urinaeequi</name>
    <dbReference type="NCBI Taxonomy" id="51665"/>
    <lineage>
        <taxon>Bacteria</taxon>
        <taxon>Bacillati</taxon>
        <taxon>Bacillota</taxon>
        <taxon>Bacilli</taxon>
        <taxon>Lactobacillales</taxon>
        <taxon>Aerococcaceae</taxon>
        <taxon>Aerococcus</taxon>
    </lineage>
</organism>
<feature type="domain" description="5'-Nucleotidase C-terminal" evidence="6">
    <location>
        <begin position="460"/>
        <end position="648"/>
    </location>
</feature>
<name>A0A7M1KRZ4_9LACT</name>
<dbReference type="Pfam" id="PF00149">
    <property type="entry name" value="Metallophos"/>
    <property type="match status" value="1"/>
</dbReference>
<dbReference type="PANTHER" id="PTHR11575">
    <property type="entry name" value="5'-NUCLEOTIDASE-RELATED"/>
    <property type="match status" value="1"/>
</dbReference>
<evidence type="ECO:0000259" key="5">
    <source>
        <dbReference type="Pfam" id="PF00149"/>
    </source>
</evidence>
<dbReference type="GO" id="GO:0000166">
    <property type="term" value="F:nucleotide binding"/>
    <property type="evidence" value="ECO:0007669"/>
    <property type="project" value="InterPro"/>
</dbReference>
<dbReference type="SUPFAM" id="SSF55816">
    <property type="entry name" value="5'-nucleotidase (syn. UDP-sugar hydrolase), C-terminal domain"/>
    <property type="match status" value="1"/>
</dbReference>
<keyword evidence="3" id="KW-0472">Membrane</keyword>
<dbReference type="InterPro" id="IPR008334">
    <property type="entry name" value="5'-Nucleotdase_C"/>
</dbReference>
<feature type="compositionally biased region" description="Acidic residues" evidence="2">
    <location>
        <begin position="703"/>
        <end position="724"/>
    </location>
</feature>
<dbReference type="Pfam" id="PF02872">
    <property type="entry name" value="5_nucleotid_C"/>
    <property type="match status" value="1"/>
</dbReference>
<evidence type="ECO:0000256" key="4">
    <source>
        <dbReference type="SAM" id="SignalP"/>
    </source>
</evidence>
<reference evidence="7 8" key="1">
    <citation type="submission" date="2020-10" db="EMBL/GenBank/DDBJ databases">
        <title>Plasmid carrying two tetracycline resistance determinant.</title>
        <authorList>
            <person name="Yang Q."/>
        </authorList>
    </citation>
    <scope>NUCLEOTIDE SEQUENCE [LARGE SCALE GENOMIC DNA]</scope>
    <source>
        <strain evidence="7 8">T43</strain>
    </source>
</reference>
<keyword evidence="3" id="KW-0812">Transmembrane</keyword>
<dbReference type="GO" id="GO:0009166">
    <property type="term" value="P:nucleotide catabolic process"/>
    <property type="evidence" value="ECO:0007669"/>
    <property type="project" value="InterPro"/>
</dbReference>
<dbReference type="Gene3D" id="3.60.21.10">
    <property type="match status" value="1"/>
</dbReference>
<dbReference type="PRINTS" id="PR01607">
    <property type="entry name" value="APYRASEFAMLY"/>
</dbReference>
<dbReference type="SUPFAM" id="SSF56300">
    <property type="entry name" value="Metallo-dependent phosphatases"/>
    <property type="match status" value="1"/>
</dbReference>
<dbReference type="InterPro" id="IPR004843">
    <property type="entry name" value="Calcineurin-like_PHP"/>
</dbReference>
<feature type="compositionally biased region" description="Polar residues" evidence="2">
    <location>
        <begin position="744"/>
        <end position="762"/>
    </location>
</feature>
<dbReference type="PANTHER" id="PTHR11575:SF24">
    <property type="entry name" value="5'-NUCLEOTIDASE"/>
    <property type="match status" value="1"/>
</dbReference>
<accession>A0A7M1KRZ4</accession>
<keyword evidence="3" id="KW-1133">Transmembrane helix</keyword>
<dbReference type="GO" id="GO:0046872">
    <property type="term" value="F:metal ion binding"/>
    <property type="evidence" value="ECO:0007669"/>
    <property type="project" value="InterPro"/>
</dbReference>
<dbReference type="GO" id="GO:0008768">
    <property type="term" value="F:UDP-sugar diphosphatase activity"/>
    <property type="evidence" value="ECO:0007669"/>
    <property type="project" value="TreeGrafter"/>
</dbReference>
<feature type="signal peptide" evidence="4">
    <location>
        <begin position="1"/>
        <end position="32"/>
    </location>
</feature>
<dbReference type="EMBL" id="CP063065">
    <property type="protein sequence ID" value="QOQ78955.1"/>
    <property type="molecule type" value="Genomic_DNA"/>
</dbReference>
<evidence type="ECO:0000313" key="7">
    <source>
        <dbReference type="EMBL" id="QOQ78955.1"/>
    </source>
</evidence>
<keyword evidence="1 4" id="KW-0732">Signal</keyword>
<dbReference type="InterPro" id="IPR006179">
    <property type="entry name" value="5_nucleotidase/apyrase"/>
</dbReference>
<dbReference type="RefSeq" id="WP_197558361.1">
    <property type="nucleotide sequence ID" value="NZ_CP063065.1"/>
</dbReference>
<dbReference type="AlphaFoldDB" id="A0A7M1KRZ4"/>
<protein>
    <submittedName>
        <fullName evidence="7">5'-nucleotidase C-terminal domain-containing protein</fullName>
    </submittedName>
</protein>
<dbReference type="Proteomes" id="UP000595091">
    <property type="component" value="Chromosome"/>
</dbReference>
<dbReference type="InterPro" id="IPR029052">
    <property type="entry name" value="Metallo-depent_PP-like"/>
</dbReference>
<evidence type="ECO:0000256" key="3">
    <source>
        <dbReference type="SAM" id="Phobius"/>
    </source>
</evidence>
<feature type="region of interest" description="Disordered" evidence="2">
    <location>
        <begin position="701"/>
        <end position="788"/>
    </location>
</feature>
<gene>
    <name evidence="7" type="ORF">IMX20_08220</name>
</gene>
<dbReference type="InterPro" id="IPR036907">
    <property type="entry name" value="5'-Nucleotdase_C_sf"/>
</dbReference>
<dbReference type="GO" id="GO:0008253">
    <property type="term" value="F:5'-nucleotidase activity"/>
    <property type="evidence" value="ECO:0007669"/>
    <property type="project" value="TreeGrafter"/>
</dbReference>
<feature type="compositionally biased region" description="Low complexity" evidence="2">
    <location>
        <begin position="61"/>
        <end position="90"/>
    </location>
</feature>
<feature type="compositionally biased region" description="Acidic residues" evidence="2">
    <location>
        <begin position="733"/>
        <end position="742"/>
    </location>
</feature>
<dbReference type="InterPro" id="IPR006146">
    <property type="entry name" value="5'-Nucleotdase_CS"/>
</dbReference>
<feature type="chain" id="PRO_5029534428" evidence="4">
    <location>
        <begin position="33"/>
        <end position="827"/>
    </location>
</feature>
<evidence type="ECO:0000313" key="8">
    <source>
        <dbReference type="Proteomes" id="UP000595091"/>
    </source>
</evidence>
<feature type="domain" description="Calcineurin-like phosphoesterase" evidence="5">
    <location>
        <begin position="149"/>
        <end position="364"/>
    </location>
</feature>
<evidence type="ECO:0000256" key="1">
    <source>
        <dbReference type="ARBA" id="ARBA00022729"/>
    </source>
</evidence>
<feature type="region of interest" description="Disordered" evidence="2">
    <location>
        <begin position="61"/>
        <end position="100"/>
    </location>
</feature>